<dbReference type="EMBL" id="RWIC01000047">
    <property type="protein sequence ID" value="TKC51688.1"/>
    <property type="molecule type" value="Genomic_DNA"/>
</dbReference>
<comment type="caution">
    <text evidence="17">The sequence shown here is derived from an EMBL/GenBank/DDBJ whole genome shotgun (WGS) entry which is preliminary data.</text>
</comment>
<sequence>MSSVAVRLRGRRCGPVAQASAGCGAVDHAGEEGVAPCQCCCWRGAKRSSELQDRWLAVPGAGYVPSLRPRHGTSRGLSQRVRALLLDHNRVRALPPGAFVGAGALLHLDLRENGLRWVHARAFWGLGALKQLDLSANQLEALVPGTFAPLRALCVLSLAGNRLARLEPAALGTLPLLSTLSLQDNELPALAPALLAGLPALNTLRLRGNPWACGCALRPLCTWLRRHPLTAPEAETLICVSPGRLTLSPLTAFPDAAFNHCARPLAARELAVVYALGPGSFLASLAACLALGSMLTACRARRRRAAARRPPRSLPDPGAGMASPAAIEVFLTFLSASPLHTPGGGGGVEGGARRAPGAEGQCAAALGPQRGKAHAWTREGLGLYKVTHGAEDSPEPASGEAHPGLRARGGEEKAQPSRSPEKGEAVGSPSAPLGGGCQLGGQGLQSGKGRASSEDGVKRRRGVGKKG</sequence>
<evidence type="ECO:0000256" key="10">
    <source>
        <dbReference type="ARBA" id="ARBA00023136"/>
    </source>
</evidence>
<dbReference type="SUPFAM" id="SSF52058">
    <property type="entry name" value="L domain-like"/>
    <property type="match status" value="1"/>
</dbReference>
<feature type="non-terminal residue" evidence="17">
    <location>
        <position position="467"/>
    </location>
</feature>
<proteinExistence type="predicted"/>
<evidence type="ECO:0000256" key="15">
    <source>
        <dbReference type="SAM" id="Phobius"/>
    </source>
</evidence>
<reference evidence="18" key="1">
    <citation type="journal article" date="2019" name="IScience">
        <title>Narwhal Genome Reveals Long-Term Low Genetic Diversity despite Current Large Abundance Size.</title>
        <authorList>
            <person name="Westbury M.V."/>
            <person name="Petersen B."/>
            <person name="Garde E."/>
            <person name="Heide-Jorgensen M.P."/>
            <person name="Lorenzen E.D."/>
        </authorList>
    </citation>
    <scope>NUCLEOTIDE SEQUENCE [LARGE SCALE GENOMIC DNA]</scope>
</reference>
<feature type="compositionally biased region" description="Basic and acidic residues" evidence="14">
    <location>
        <begin position="408"/>
        <end position="424"/>
    </location>
</feature>
<evidence type="ECO:0000256" key="7">
    <source>
        <dbReference type="ARBA" id="ARBA00022737"/>
    </source>
</evidence>
<evidence type="ECO:0000256" key="2">
    <source>
        <dbReference type="ARBA" id="ARBA00022448"/>
    </source>
</evidence>
<dbReference type="InterPro" id="IPR003591">
    <property type="entry name" value="Leu-rich_rpt_typical-subtyp"/>
</dbReference>
<feature type="transmembrane region" description="Helical" evidence="15">
    <location>
        <begin position="271"/>
        <end position="298"/>
    </location>
</feature>
<feature type="compositionally biased region" description="Gly residues" evidence="14">
    <location>
        <begin position="433"/>
        <end position="446"/>
    </location>
</feature>
<evidence type="ECO:0000256" key="11">
    <source>
        <dbReference type="ARBA" id="ARBA00023157"/>
    </source>
</evidence>
<evidence type="ECO:0000256" key="1">
    <source>
        <dbReference type="ARBA" id="ARBA00004162"/>
    </source>
</evidence>
<feature type="region of interest" description="Disordered" evidence="14">
    <location>
        <begin position="388"/>
        <end position="467"/>
    </location>
</feature>
<dbReference type="Proteomes" id="UP000308365">
    <property type="component" value="Unassembled WGS sequence"/>
</dbReference>
<dbReference type="PANTHER" id="PTHR46473:SF2">
    <property type="entry name" value="LEUCINE-RICH REPEAT-CONTAINING PROTEIN 26"/>
    <property type="match status" value="1"/>
</dbReference>
<keyword evidence="4" id="KW-0433">Leucine-rich repeat</keyword>
<keyword evidence="2" id="KW-0813">Transport</keyword>
<dbReference type="SMART" id="SM00369">
    <property type="entry name" value="LRR_TYP"/>
    <property type="match status" value="5"/>
</dbReference>
<feature type="region of interest" description="Disordered" evidence="14">
    <location>
        <begin position="342"/>
        <end position="361"/>
    </location>
</feature>
<keyword evidence="11" id="KW-1015">Disulfide bond</keyword>
<feature type="compositionally biased region" description="Basic residues" evidence="14">
    <location>
        <begin position="458"/>
        <end position="467"/>
    </location>
</feature>
<evidence type="ECO:0000256" key="9">
    <source>
        <dbReference type="ARBA" id="ARBA00023065"/>
    </source>
</evidence>
<keyword evidence="10 15" id="KW-0472">Membrane</keyword>
<dbReference type="GO" id="GO:0005249">
    <property type="term" value="F:voltage-gated potassium channel activity"/>
    <property type="evidence" value="ECO:0007669"/>
    <property type="project" value="TreeGrafter"/>
</dbReference>
<keyword evidence="12" id="KW-0407">Ion channel</keyword>
<accession>A0A4U1FNQ0</accession>
<dbReference type="PANTHER" id="PTHR46473">
    <property type="entry name" value="GH08155P"/>
    <property type="match status" value="1"/>
</dbReference>
<comment type="subcellular location">
    <subcellularLocation>
        <location evidence="1">Cell membrane</location>
        <topology evidence="1">Single-pass membrane protein</topology>
    </subcellularLocation>
</comment>
<gene>
    <name evidence="17" type="ORF">EI555_013258</name>
</gene>
<dbReference type="InterPro" id="IPR001611">
    <property type="entry name" value="Leu-rich_rpt"/>
</dbReference>
<keyword evidence="5 15" id="KW-0812">Transmembrane</keyword>
<evidence type="ECO:0000256" key="8">
    <source>
        <dbReference type="ARBA" id="ARBA00022989"/>
    </source>
</evidence>
<dbReference type="Gene3D" id="3.80.10.10">
    <property type="entry name" value="Ribonuclease Inhibitor"/>
    <property type="match status" value="1"/>
</dbReference>
<evidence type="ECO:0000256" key="14">
    <source>
        <dbReference type="SAM" id="MobiDB-lite"/>
    </source>
</evidence>
<dbReference type="InterPro" id="IPR032675">
    <property type="entry name" value="LRR_dom_sf"/>
</dbReference>
<dbReference type="FunFam" id="3.80.10.10:FF:000015">
    <property type="entry name" value="Leucine rich repeat containing 38"/>
    <property type="match status" value="1"/>
</dbReference>
<evidence type="ECO:0000256" key="5">
    <source>
        <dbReference type="ARBA" id="ARBA00022692"/>
    </source>
</evidence>
<keyword evidence="6" id="KW-0732">Signal</keyword>
<evidence type="ECO:0000259" key="16">
    <source>
        <dbReference type="SMART" id="SM00082"/>
    </source>
</evidence>
<dbReference type="PROSITE" id="PS51257">
    <property type="entry name" value="PROKAR_LIPOPROTEIN"/>
    <property type="match status" value="1"/>
</dbReference>
<comment type="subunit">
    <text evidence="13">Interacts with KCNMA1.</text>
</comment>
<dbReference type="InterPro" id="IPR051432">
    <property type="entry name" value="KCNMA1_auxiliary"/>
</dbReference>
<dbReference type="SMART" id="SM00082">
    <property type="entry name" value="LRRCT"/>
    <property type="match status" value="1"/>
</dbReference>
<evidence type="ECO:0000256" key="12">
    <source>
        <dbReference type="ARBA" id="ARBA00023303"/>
    </source>
</evidence>
<dbReference type="Pfam" id="PF13855">
    <property type="entry name" value="LRR_8"/>
    <property type="match status" value="2"/>
</dbReference>
<evidence type="ECO:0000256" key="3">
    <source>
        <dbReference type="ARBA" id="ARBA00022475"/>
    </source>
</evidence>
<protein>
    <recommendedName>
        <fullName evidence="16">LRRCT domain-containing protein</fullName>
    </recommendedName>
</protein>
<keyword evidence="7" id="KW-0677">Repeat</keyword>
<feature type="domain" description="LRRCT" evidence="16">
    <location>
        <begin position="209"/>
        <end position="262"/>
    </location>
</feature>
<dbReference type="AlphaFoldDB" id="A0A4U1FNQ0"/>
<organism evidence="17 18">
    <name type="scientific">Monodon monoceros</name>
    <name type="common">Narwhal</name>
    <name type="synonym">Ceratodon monodon</name>
    <dbReference type="NCBI Taxonomy" id="40151"/>
    <lineage>
        <taxon>Eukaryota</taxon>
        <taxon>Metazoa</taxon>
        <taxon>Chordata</taxon>
        <taxon>Craniata</taxon>
        <taxon>Vertebrata</taxon>
        <taxon>Euteleostomi</taxon>
        <taxon>Mammalia</taxon>
        <taxon>Eutheria</taxon>
        <taxon>Laurasiatheria</taxon>
        <taxon>Artiodactyla</taxon>
        <taxon>Whippomorpha</taxon>
        <taxon>Cetacea</taxon>
        <taxon>Odontoceti</taxon>
        <taxon>Monodontidae</taxon>
        <taxon>Monodon</taxon>
    </lineage>
</organism>
<evidence type="ECO:0000256" key="6">
    <source>
        <dbReference type="ARBA" id="ARBA00022729"/>
    </source>
</evidence>
<dbReference type="InterPro" id="IPR000483">
    <property type="entry name" value="Cys-rich_flank_reg_C"/>
</dbReference>
<evidence type="ECO:0000313" key="17">
    <source>
        <dbReference type="EMBL" id="TKC51688.1"/>
    </source>
</evidence>
<dbReference type="GO" id="GO:0099104">
    <property type="term" value="F:potassium channel activator activity"/>
    <property type="evidence" value="ECO:0007669"/>
    <property type="project" value="TreeGrafter"/>
</dbReference>
<keyword evidence="3" id="KW-1003">Cell membrane</keyword>
<evidence type="ECO:0000256" key="13">
    <source>
        <dbReference type="ARBA" id="ARBA00038736"/>
    </source>
</evidence>
<keyword evidence="9" id="KW-0406">Ion transport</keyword>
<evidence type="ECO:0000313" key="18">
    <source>
        <dbReference type="Proteomes" id="UP000308365"/>
    </source>
</evidence>
<keyword evidence="8 15" id="KW-1133">Transmembrane helix</keyword>
<name>A0A4U1FNQ0_MONMO</name>
<dbReference type="GO" id="GO:0044325">
    <property type="term" value="F:transmembrane transporter binding"/>
    <property type="evidence" value="ECO:0007669"/>
    <property type="project" value="TreeGrafter"/>
</dbReference>
<dbReference type="GO" id="GO:0008076">
    <property type="term" value="C:voltage-gated potassium channel complex"/>
    <property type="evidence" value="ECO:0007669"/>
    <property type="project" value="TreeGrafter"/>
</dbReference>
<evidence type="ECO:0000256" key="4">
    <source>
        <dbReference type="ARBA" id="ARBA00022614"/>
    </source>
</evidence>